<evidence type="ECO:0000259" key="7">
    <source>
        <dbReference type="Pfam" id="PF10502"/>
    </source>
</evidence>
<evidence type="ECO:0000256" key="6">
    <source>
        <dbReference type="SAM" id="SignalP"/>
    </source>
</evidence>
<dbReference type="NCBIfam" id="TIGR02771">
    <property type="entry name" value="TraF_Ti"/>
    <property type="match status" value="1"/>
</dbReference>
<dbReference type="HOGENOM" id="CLU_104604_3_1_6"/>
<dbReference type="NCBIfam" id="NF010459">
    <property type="entry name" value="PRK13884.1"/>
    <property type="match status" value="1"/>
</dbReference>
<keyword evidence="5" id="KW-0184">Conjugation</keyword>
<keyword evidence="9" id="KW-1185">Reference proteome</keyword>
<name>G4T4P8_META2</name>
<feature type="signal peptide" evidence="6">
    <location>
        <begin position="1"/>
        <end position="27"/>
    </location>
</feature>
<keyword evidence="4" id="KW-0574">Periplasm</keyword>
<evidence type="ECO:0000313" key="8">
    <source>
        <dbReference type="EMBL" id="CCE25804.1"/>
    </source>
</evidence>
<comment type="subcellular location">
    <subcellularLocation>
        <location evidence="1">Periplasm</location>
    </subcellularLocation>
</comment>
<accession>G4T4P8</accession>
<keyword evidence="3 6" id="KW-0732">Signal</keyword>
<sequence length="177" mass="19285">MKRLKRFTDRVARAGIAALVVSGCAYAAGVRINTTKSIPVGLYLTSNAQVAKGAYVLFCPPENEVFTMAKERGYIGAGFCPGGYGYLMKRILAAKNDIVVIDEAGVRVNGELLPFSVPRKVDSAGRALPHFHVEHYRLGDDELLLMSDVSGTSFDGRYFGPVDRSQIKTVIRPVMTL</sequence>
<feature type="domain" description="Peptidase S26" evidence="7">
    <location>
        <begin position="29"/>
        <end position="169"/>
    </location>
</feature>
<comment type="similarity">
    <text evidence="2">Belongs to the peptidase S26C family.</text>
</comment>
<dbReference type="AlphaFoldDB" id="G4T4P8"/>
<dbReference type="Proteomes" id="UP000008315">
    <property type="component" value="Plasmid MEALZ_p"/>
</dbReference>
<dbReference type="SUPFAM" id="SSF51306">
    <property type="entry name" value="LexA/Signal peptidase"/>
    <property type="match status" value="1"/>
</dbReference>
<dbReference type="Pfam" id="PF10502">
    <property type="entry name" value="Peptidase_S26"/>
    <property type="match status" value="1"/>
</dbReference>
<geneLocation type="plasmid" evidence="8 9">
    <name>MEALZ_p</name>
</geneLocation>
<evidence type="ECO:0000256" key="2">
    <source>
        <dbReference type="ARBA" id="ARBA00005849"/>
    </source>
</evidence>
<dbReference type="GO" id="GO:0004252">
    <property type="term" value="F:serine-type endopeptidase activity"/>
    <property type="evidence" value="ECO:0007669"/>
    <property type="project" value="InterPro"/>
</dbReference>
<dbReference type="InterPro" id="IPR036286">
    <property type="entry name" value="LexA/Signal_pep-like_sf"/>
</dbReference>
<reference evidence="8 9" key="1">
    <citation type="journal article" date="2012" name="J. Bacteriol.">
        <title>Genome sequence of the haloalkaliphilic methanotrophic bacterium Methylomicrobium alcaliphilum 20Z.</title>
        <authorList>
            <person name="Vuilleumier S."/>
            <person name="Khmelenina V.N."/>
            <person name="Bringel F."/>
            <person name="Reshetnikov A.S."/>
            <person name="Lajus A."/>
            <person name="Mangenot S."/>
            <person name="Rouy Z."/>
            <person name="Op den Camp H.J."/>
            <person name="Jetten M.S."/>
            <person name="Dispirito A.A."/>
            <person name="Dunfield P."/>
            <person name="Klotz M.G."/>
            <person name="Semrau J.D."/>
            <person name="Stein L.Y."/>
            <person name="Barbe V."/>
            <person name="Medigue C."/>
            <person name="Trotsenko Y.A."/>
            <person name="Kalyuzhnaya M.G."/>
        </authorList>
    </citation>
    <scope>NUCLEOTIDE SEQUENCE [LARGE SCALE GENOMIC DNA]</scope>
    <source>
        <strain evidence="8">20Z</strain>
        <plasmid evidence="9">MEALZ_p</plasmid>
    </source>
</reference>
<protein>
    <submittedName>
        <fullName evidence="8">Plasmid transfer protein traF</fullName>
    </submittedName>
</protein>
<feature type="chain" id="PRO_5003468693" evidence="6">
    <location>
        <begin position="28"/>
        <end position="177"/>
    </location>
</feature>
<evidence type="ECO:0000313" key="9">
    <source>
        <dbReference type="Proteomes" id="UP000008315"/>
    </source>
</evidence>
<dbReference type="KEGG" id="mah:MEALZ_p0099"/>
<dbReference type="MEROPS" id="S26.014"/>
<dbReference type="GO" id="GO:0006465">
    <property type="term" value="P:signal peptide processing"/>
    <property type="evidence" value="ECO:0007669"/>
    <property type="project" value="InterPro"/>
</dbReference>
<evidence type="ECO:0000256" key="5">
    <source>
        <dbReference type="ARBA" id="ARBA00022971"/>
    </source>
</evidence>
<evidence type="ECO:0000256" key="3">
    <source>
        <dbReference type="ARBA" id="ARBA00022729"/>
    </source>
</evidence>
<keyword evidence="8" id="KW-0614">Plasmid</keyword>
<dbReference type="InterPro" id="IPR019533">
    <property type="entry name" value="Peptidase_S26"/>
</dbReference>
<organism evidence="8 9">
    <name type="scientific">Methylotuvimicrobium alcaliphilum (strain DSM 19304 / NCIMB 14124 / VKM B-2133 / 20Z)</name>
    <name type="common">Methylomicrobium alcaliphilum</name>
    <dbReference type="NCBI Taxonomy" id="1091494"/>
    <lineage>
        <taxon>Bacteria</taxon>
        <taxon>Pseudomonadati</taxon>
        <taxon>Pseudomonadota</taxon>
        <taxon>Gammaproteobacteria</taxon>
        <taxon>Methylococcales</taxon>
        <taxon>Methylococcaceae</taxon>
        <taxon>Methylotuvimicrobium</taxon>
    </lineage>
</organism>
<evidence type="ECO:0000256" key="1">
    <source>
        <dbReference type="ARBA" id="ARBA00004418"/>
    </source>
</evidence>
<evidence type="ECO:0000256" key="4">
    <source>
        <dbReference type="ARBA" id="ARBA00022764"/>
    </source>
</evidence>
<proteinExistence type="inferred from homology"/>
<dbReference type="PROSITE" id="PS51257">
    <property type="entry name" value="PROKAR_LIPOPROTEIN"/>
    <property type="match status" value="1"/>
</dbReference>
<dbReference type="RefSeq" id="WP_014133160.1">
    <property type="nucleotide sequence ID" value="NC_016108.1"/>
</dbReference>
<dbReference type="EMBL" id="FO082061">
    <property type="protein sequence ID" value="CCE25804.1"/>
    <property type="molecule type" value="Genomic_DNA"/>
</dbReference>
<dbReference type="GO" id="GO:0042597">
    <property type="term" value="C:periplasmic space"/>
    <property type="evidence" value="ECO:0007669"/>
    <property type="project" value="UniProtKB-SubCell"/>
</dbReference>
<gene>
    <name evidence="8" type="primary">traF</name>
    <name evidence="8" type="ordered locus">MEALZ_p0099</name>
</gene>
<dbReference type="InterPro" id="IPR014139">
    <property type="entry name" value="Peptidase_S26C_TraF"/>
</dbReference>
<dbReference type="Gene3D" id="2.10.109.10">
    <property type="entry name" value="Umud Fragment, subunit A"/>
    <property type="match status" value="1"/>
</dbReference>